<dbReference type="Proteomes" id="UP001597374">
    <property type="component" value="Unassembled WGS sequence"/>
</dbReference>
<reference evidence="2" key="1">
    <citation type="journal article" date="2019" name="Int. J. Syst. Evol. Microbiol.">
        <title>The Global Catalogue of Microorganisms (GCM) 10K type strain sequencing project: providing services to taxonomists for standard genome sequencing and annotation.</title>
        <authorList>
            <consortium name="The Broad Institute Genomics Platform"/>
            <consortium name="The Broad Institute Genome Sequencing Center for Infectious Disease"/>
            <person name="Wu L."/>
            <person name="Ma J."/>
        </authorList>
    </citation>
    <scope>NUCLEOTIDE SEQUENCE [LARGE SCALE GENOMIC DNA]</scope>
    <source>
        <strain evidence="2">CGMCC 4.1782</strain>
    </source>
</reference>
<proteinExistence type="predicted"/>
<keyword evidence="2" id="KW-1185">Reference proteome</keyword>
<name>A0ABW5CVQ6_9BACT</name>
<evidence type="ECO:0000313" key="1">
    <source>
        <dbReference type="EMBL" id="MFD2245110.1"/>
    </source>
</evidence>
<organism evidence="1 2">
    <name type="scientific">Pontibacter ruber</name>
    <dbReference type="NCBI Taxonomy" id="1343895"/>
    <lineage>
        <taxon>Bacteria</taxon>
        <taxon>Pseudomonadati</taxon>
        <taxon>Bacteroidota</taxon>
        <taxon>Cytophagia</taxon>
        <taxon>Cytophagales</taxon>
        <taxon>Hymenobacteraceae</taxon>
        <taxon>Pontibacter</taxon>
    </lineage>
</organism>
<dbReference type="RefSeq" id="WP_250429484.1">
    <property type="nucleotide sequence ID" value="NZ_JALPRR010000002.1"/>
</dbReference>
<protein>
    <submittedName>
        <fullName evidence="1">Uncharacterized protein</fullName>
    </submittedName>
</protein>
<sequence>MERILFGDNQFFAVNHISDEKSRAQAIKFQNDVEIIKTLDYSIDAGVHTFMCTTHDRIATICDYIRSHPAKYEDYKIYPCMPYAHKYANAVTELGIVGTIKEYVPNNFMGSLFKGGVAIMSKDYLSIMELMIDAEMKMFRNIKTPVIFLQNVITDLLLGLGMTEVLVAFHKYIRKKYDTEAGFITMNMPKLLDLLEKAGVENPIICTSINKAGFRMSGGKELYETVLKTRKVRVIAMQVLAGGAIPPKDAIKYICSLPNIESILFGASSRGNINETVSLIHEFDKQYQYDILSNF</sequence>
<comment type="caution">
    <text evidence="1">The sequence shown here is derived from an EMBL/GenBank/DDBJ whole genome shotgun (WGS) entry which is preliminary data.</text>
</comment>
<accession>A0ABW5CVQ6</accession>
<gene>
    <name evidence="1" type="ORF">ACFSKP_02520</name>
</gene>
<evidence type="ECO:0000313" key="2">
    <source>
        <dbReference type="Proteomes" id="UP001597374"/>
    </source>
</evidence>
<dbReference type="EMBL" id="JBHUIM010000001">
    <property type="protein sequence ID" value="MFD2245110.1"/>
    <property type="molecule type" value="Genomic_DNA"/>
</dbReference>